<dbReference type="RefSeq" id="XP_073791227.1">
    <property type="nucleotide sequence ID" value="XM_073935126.1"/>
</dbReference>
<sequence>MRLHQLLSFASTCMYVWGAIFRPDHRNEKWSPCEGHFYKGWAHVLLLLKKASADFCCRCHEEKCVSIASFPTLKFVPVFWAYQIGHLGVSDLSEQDLLKNIATWFISPTVIGDLLRGKMHALPLRVTSKPSSSTTHVLSGVYHLNEKHMDKLGNWQSAGYIRWITYHHTDNKGFTFEGALVQNSQDRCRWKWMKLKQLIAILSGVFMAKPMQNLFDHRNMGHFDFKGLDEIPDGFEIWEYLDAVMPCVKKMQVKKAEQNTTTSKTPSTSDRMAGICSVLIHRTSSGLKRCLERVMLEKEEYTTSLSFLHSSVSGKPHNDRSEYWTRSPLQ</sequence>
<keyword evidence="1" id="KW-1185">Reference proteome</keyword>
<organism evidence="1 2">
    <name type="scientific">Danio rerio</name>
    <name type="common">Zebrafish</name>
    <name type="synonym">Brachydanio rerio</name>
    <dbReference type="NCBI Taxonomy" id="7955"/>
    <lineage>
        <taxon>Eukaryota</taxon>
        <taxon>Metazoa</taxon>
        <taxon>Chordata</taxon>
        <taxon>Craniata</taxon>
        <taxon>Vertebrata</taxon>
        <taxon>Euteleostomi</taxon>
        <taxon>Actinopterygii</taxon>
        <taxon>Neopterygii</taxon>
        <taxon>Teleostei</taxon>
        <taxon>Ostariophysi</taxon>
        <taxon>Cypriniformes</taxon>
        <taxon>Danionidae</taxon>
        <taxon>Danioninae</taxon>
        <taxon>Danio</taxon>
    </lineage>
</organism>
<reference evidence="2" key="1">
    <citation type="submission" date="2025-08" db="UniProtKB">
        <authorList>
            <consortium name="RefSeq"/>
        </authorList>
    </citation>
    <scope>IDENTIFICATION</scope>
    <source>
        <strain evidence="2">Tuebingen</strain>
        <tissue evidence="2">Fibroblasts and whole tissue</tissue>
    </source>
</reference>
<proteinExistence type="predicted"/>
<evidence type="ECO:0000313" key="1">
    <source>
        <dbReference type="Proteomes" id="UP000000437"/>
    </source>
</evidence>
<gene>
    <name evidence="2" type="primary">LOC141379833</name>
</gene>
<accession>A0AC58IAF6</accession>
<protein>
    <submittedName>
        <fullName evidence="2">Uncharacterized protein</fullName>
    </submittedName>
</protein>
<evidence type="ECO:0000313" key="2">
    <source>
        <dbReference type="RefSeq" id="XP_073791227.1"/>
    </source>
</evidence>
<dbReference type="Proteomes" id="UP000000437">
    <property type="component" value="Chromosome 21"/>
</dbReference>
<name>A0AC58IAF6_DANRE</name>